<feature type="compositionally biased region" description="Low complexity" evidence="6">
    <location>
        <begin position="2062"/>
        <end position="2078"/>
    </location>
</feature>
<feature type="region of interest" description="Disordered" evidence="6">
    <location>
        <begin position="593"/>
        <end position="1769"/>
    </location>
</feature>
<feature type="compositionally biased region" description="Polar residues" evidence="6">
    <location>
        <begin position="2045"/>
        <end position="2056"/>
    </location>
</feature>
<dbReference type="SMART" id="SM00537">
    <property type="entry name" value="DCX"/>
    <property type="match status" value="2"/>
</dbReference>
<feature type="compositionally biased region" description="Low complexity" evidence="6">
    <location>
        <begin position="1015"/>
        <end position="1034"/>
    </location>
</feature>
<feature type="compositionally biased region" description="Acidic residues" evidence="6">
    <location>
        <begin position="2572"/>
        <end position="2582"/>
    </location>
</feature>
<feature type="compositionally biased region" description="Acidic residues" evidence="6">
    <location>
        <begin position="2035"/>
        <end position="2044"/>
    </location>
</feature>
<name>A0A9Y4NEU9_9TELE</name>
<feature type="compositionally biased region" description="Basic and acidic residues" evidence="6">
    <location>
        <begin position="1822"/>
        <end position="1838"/>
    </location>
</feature>
<feature type="compositionally biased region" description="Polar residues" evidence="6">
    <location>
        <begin position="1466"/>
        <end position="1486"/>
    </location>
</feature>
<feature type="compositionally biased region" description="Gly residues" evidence="6">
    <location>
        <begin position="1999"/>
        <end position="2011"/>
    </location>
</feature>
<feature type="compositionally biased region" description="Low complexity" evidence="6">
    <location>
        <begin position="887"/>
        <end position="917"/>
    </location>
</feature>
<feature type="region of interest" description="Disordered" evidence="6">
    <location>
        <begin position="1802"/>
        <end position="1875"/>
    </location>
</feature>
<dbReference type="RefSeq" id="XP_008295998.1">
    <property type="nucleotide sequence ID" value="XM_008297776.1"/>
</dbReference>
<feature type="compositionally biased region" description="Basic and acidic residues" evidence="6">
    <location>
        <begin position="2583"/>
        <end position="2601"/>
    </location>
</feature>
<proteinExistence type="predicted"/>
<dbReference type="PANTHER" id="PTHR23005">
    <property type="entry name" value="RETINITIS PIGMENTOSA 1 PROTEIN"/>
    <property type="match status" value="1"/>
</dbReference>
<feature type="compositionally biased region" description="Polar residues" evidence="6">
    <location>
        <begin position="820"/>
        <end position="835"/>
    </location>
</feature>
<evidence type="ECO:0000256" key="2">
    <source>
        <dbReference type="ARBA" id="ARBA00004496"/>
    </source>
</evidence>
<feature type="region of interest" description="Disordered" evidence="6">
    <location>
        <begin position="2284"/>
        <end position="2703"/>
    </location>
</feature>
<sequence>MHTVQLGMWDPRPPSKHASPLPTPPPSSSRPTHVTTATPAKRITFYRSGDNQFGGVRMAVHKRSFKCFDALLDDLSQKVPLPFGVRTVTTPRGTHTIKHLEQLQDGGCYLCSDRRHAKPVNIELASKRPNIWYHHSRRPQRPDTSSTTPPGHLHLPYRQRRILLIKNSEPGLRRSIVLSRRSTRSLGAFLDEVSEVMQFHVRKLYTAEGRRIDNVQSLMTCPGVLVCVGREAFSPMLVNFIRKSSEEKLPGLGSRSPGLGPRTPGNGARSPITQGIRSPPHGAQSRASEYSEGHESKKNVNFGLETKKSIIHPRSDSSNRSTRFSLSSEKSYGNGVSAGSQARPAITNDDIEKRVLVNKDGSLSVEMRVRFRLQNDETIQWSTQIKKSPSLTNECCPLSQAQPHYLQQGQSESCSDPDSTSFDPESMDYPSQPLQCVMETEHCPCCYQRQEQQYDLWKNPVHSHHHQHPVPPPHTSSHSHTMMRHTHSSSSSSSCNSRRVVRCRARVSNRDSGSEQSQLVQEEMCVTEQVEHTVEVEQNGGTHIEVCKVSRCCSQSEVVAVDSNIRPISREDEGERPFSAVSSSSHVLQALKEDQDDEDDDLPPSTSNCCHSNEPPRSPASNVSANSTEHKGKERGSRAVSASSCNCGAASPRSAAGADEMDRVPSSASKASEAKIPKSDEDGAADDEDEEIKRAVSGLSGHTGVSASSQKSGASSVCSNCGGCKRGVNAESNSRASQRSSRSNRASPNPASPLPSRETANNTSEDAGSDVSTQSNKTNLTNHGRLSAISNVMEGRQSRPVSRTSSPESTEKEEERPPSATSATSHRSNKSNNSGVAAEKEEERSPSAVSAQSNLSAKSGKSHKCTSEAPDISSREEAEGGNTAERAVSSLSAKSGASAKTGASVKSHKSSCQSSTKAASPTDNTAVAEDDTNKRAPSSLSVKSNVSAKSGKVERPDSVVSAKSAKSNVSGKSATSNKSTCSHCAKAASPGGKAADEPITEETEKGEEAEERPTSAISAKSNLSAKSNKSQKSAKASERSLSPRSEGGQDGEVRATSQMSGGSVKSNKSAKSTKSSNSKCNGNEIAASPSLKVTEEVEGNRPESIMSAKSEKEERAASARSSRSHKCNCNGNTGASPEIGDGDKAEERAASALSGKSASSAKSHKAPSAMSGRSHISAKSSKSQRSNHTAASPNPNDSDENQERVASAMSVKTKSSVKSGTSHKNLTNPNVVTIKTPEEADEEGDETKERAPSAASGKSSASSHKSNHKGTANIAVIETADGDEETVDDEPPKSKSPELSHGQTLSPRRTPSPRTHSPKSPAASHKSSKTPVQQLLPGPGARESRGPSALSVHSTVSAKSGRSKCHCGANKEKEGEDKEAEKTKENEDGKSEGASGRESRGTEQPLSRNSSGSVSLGLPEDQETADSDSGKSSVSVSRNTDSEVQGQVKTATPDVPKSPKEDGDRTGSTVSQKSNGNSRKSASSHNPPAVDIPTIETPGGGEEEGEEGGEQNTERTASAVSVKSSRSQKSCCNCSGKTAAQTLTSKSKEKHANATKAGSDAETQSVKSVSTTNASNLDAPNKRNSSAMSSASAKVRSKSPASASAKNSNVVKITAADSASNDNETQNISRPASEAKGKEDVVENNKAASVRSKSPCSLRPESAASAPSESKIKASKQSKESDNGSVKMKEAPIKSSSPCPLHGSRPGSKVETCSESTLSQPLSAADLLKETMAAARPHSQQSKVSKVSDKSRSKKSGKSHRSRNLKDQEALLELTPACLPNASPNEVVSDWLQSIPANMLAMGDEFNEEEDEPRVTETPADDVAKEESPEDEKVDKEGSVGPEEEDKNEDEAKCGAAQKEESPDAAPGDAQETSCHSNALLLSSEPLPKNWHSSAAVMKVLLSSSLGRCRSLPEVSPVYGRRLSTSARGLLDCLAQLQLIEPAVSPADQNKARNQQYEDIMAILHSLWLTEPRDIDPKDGKPEQVTPPRSSSGVDMSSGSGGSGKDNGNQGGDETPPKETESLHGDEAVEKAGEEVDTAEDSVQCEEQSAAPQSLDSPKATENPSSSDKSSGNEGSKSPTDNERETLEGSSSGTPPTVLRAPLAKRLSQDPDPVWVLHLLKKLEKQFMNHYITAMAEFKVRWDLDDSLILDTMISELKDEVSRRIQSSIEREMRKIQGRAGRGGRSPRPPQGANLSRESTMTEKRRRMLKVMKNQSVKTADSISDGEMTGDFSDQRSDDEYCPCDACVRKKMAARPFKMNPLAAEAPVMMEFDLLKILQLKKSPAPAPVNTPQPAEEEEESDSVTVEEEERSLGVVEEEEEEEEEEEDETKEDIKADVVLEETIAEEDEEAEQEKDEDEAKEEEETGAEQDEKEENVDEEEEEEEEGQTGDEEAGEDETSENGEEEEEEGECQCQCAKNEEESDKEEEGEEEEGGDAEDEGEDETGEDEKETGTGEEESDKETVREITAGGGDVTENGEGEEEEEEEEEASESKPEEEEETSGRESEEQEAPGETEDDDAAANEESDQVEELLEENVSGSAEDGGDGEEGTAEEERTSSQGQGVTPTVCVTEGEEADAEDSDIDSKRPSDAGTDKSGHEEEKDGGEDEGEEEAAEGDAVEELKPEESRDKGEDGSLLHQFTRTSVESQPGSLEDIDSTPNPVDSIEVPKVASTGGGTGNRRSRSPARVKRRKPKEGDDELDNF</sequence>
<dbReference type="Proteomes" id="UP000694891">
    <property type="component" value="Unplaced"/>
</dbReference>
<feature type="domain" description="Doublecortin" evidence="7">
    <location>
        <begin position="41"/>
        <end position="123"/>
    </location>
</feature>
<feature type="region of interest" description="Disordered" evidence="6">
    <location>
        <begin position="1972"/>
        <end position="2098"/>
    </location>
</feature>
<keyword evidence="5" id="KW-0966">Cell projection</keyword>
<feature type="compositionally biased region" description="Basic and acidic residues" evidence="6">
    <location>
        <begin position="289"/>
        <end position="298"/>
    </location>
</feature>
<feature type="compositionally biased region" description="Acidic residues" evidence="6">
    <location>
        <begin position="2543"/>
        <end position="2552"/>
    </location>
</feature>
<feature type="compositionally biased region" description="Low complexity" evidence="6">
    <location>
        <begin position="729"/>
        <end position="749"/>
    </location>
</feature>
<dbReference type="GO" id="GO:0035556">
    <property type="term" value="P:intracellular signal transduction"/>
    <property type="evidence" value="ECO:0007669"/>
    <property type="project" value="InterPro"/>
</dbReference>
<feature type="compositionally biased region" description="Basic and acidic residues" evidence="6">
    <location>
        <begin position="672"/>
        <end position="681"/>
    </location>
</feature>
<feature type="compositionally biased region" description="Low complexity" evidence="6">
    <location>
        <begin position="318"/>
        <end position="328"/>
    </location>
</feature>
<feature type="compositionally biased region" description="Polar residues" evidence="6">
    <location>
        <begin position="847"/>
        <end position="859"/>
    </location>
</feature>
<feature type="region of interest" description="Disordered" evidence="6">
    <location>
        <begin position="1"/>
        <end position="39"/>
    </location>
</feature>
<evidence type="ECO:0000256" key="4">
    <source>
        <dbReference type="ARBA" id="ARBA00022737"/>
    </source>
</evidence>
<feature type="compositionally biased region" description="Low complexity" evidence="6">
    <location>
        <begin position="1063"/>
        <end position="1083"/>
    </location>
</feature>
<feature type="compositionally biased region" description="Basic and acidic residues" evidence="6">
    <location>
        <begin position="305"/>
        <end position="317"/>
    </location>
</feature>
<dbReference type="GO" id="GO:0005930">
    <property type="term" value="C:axoneme"/>
    <property type="evidence" value="ECO:0007669"/>
    <property type="project" value="TreeGrafter"/>
</dbReference>
<feature type="compositionally biased region" description="Basic and acidic residues" evidence="6">
    <location>
        <begin position="2015"/>
        <end position="2034"/>
    </location>
</feature>
<accession>A0A9Y4NEU9</accession>
<feature type="region of interest" description="Disordered" evidence="6">
    <location>
        <begin position="2175"/>
        <end position="2239"/>
    </location>
</feature>
<dbReference type="SUPFAM" id="SSF89837">
    <property type="entry name" value="Doublecortin (DC)"/>
    <property type="match status" value="2"/>
</dbReference>
<dbReference type="InterPro" id="IPR036572">
    <property type="entry name" value="Doublecortin_dom_sf"/>
</dbReference>
<keyword evidence="4" id="KW-0677">Repeat</keyword>
<dbReference type="InterPro" id="IPR003533">
    <property type="entry name" value="Doublecortin_dom"/>
</dbReference>
<evidence type="ECO:0000259" key="7">
    <source>
        <dbReference type="PROSITE" id="PS50309"/>
    </source>
</evidence>
<feature type="compositionally biased region" description="Basic residues" evidence="6">
    <location>
        <begin position="1752"/>
        <end position="1763"/>
    </location>
</feature>
<dbReference type="PROSITE" id="PS50309">
    <property type="entry name" value="DC"/>
    <property type="match status" value="2"/>
</dbReference>
<organism evidence="8 9">
    <name type="scientific">Stegastes partitus</name>
    <name type="common">bicolor damselfish</name>
    <dbReference type="NCBI Taxonomy" id="144197"/>
    <lineage>
        <taxon>Eukaryota</taxon>
        <taxon>Metazoa</taxon>
        <taxon>Chordata</taxon>
        <taxon>Craniata</taxon>
        <taxon>Vertebrata</taxon>
        <taxon>Euteleostomi</taxon>
        <taxon>Actinopterygii</taxon>
        <taxon>Neopterygii</taxon>
        <taxon>Teleostei</taxon>
        <taxon>Neoteleostei</taxon>
        <taxon>Acanthomorphata</taxon>
        <taxon>Ovalentaria</taxon>
        <taxon>Pomacentridae</taxon>
        <taxon>Stegastes</taxon>
    </lineage>
</organism>
<dbReference type="FunFam" id="3.10.20.230:FF:000006">
    <property type="entry name" value="Oxygen-regulated protein 1"/>
    <property type="match status" value="1"/>
</dbReference>
<feature type="compositionally biased region" description="Basic residues" evidence="6">
    <location>
        <begin position="2680"/>
        <end position="2693"/>
    </location>
</feature>
<feature type="compositionally biased region" description="Polar residues" evidence="6">
    <location>
        <begin position="1223"/>
        <end position="1233"/>
    </location>
</feature>
<reference evidence="9" key="1">
    <citation type="submission" date="2025-08" db="UniProtKB">
        <authorList>
            <consortium name="RefSeq"/>
        </authorList>
    </citation>
    <scope>IDENTIFICATION</scope>
</reference>
<feature type="compositionally biased region" description="Low complexity" evidence="6">
    <location>
        <begin position="488"/>
        <end position="497"/>
    </location>
</feature>
<dbReference type="GO" id="GO:0035082">
    <property type="term" value="P:axoneme assembly"/>
    <property type="evidence" value="ECO:0007669"/>
    <property type="project" value="TreeGrafter"/>
</dbReference>
<feature type="compositionally biased region" description="Polar residues" evidence="6">
    <location>
        <begin position="1177"/>
        <end position="1196"/>
    </location>
</feature>
<feature type="compositionally biased region" description="Basic and acidic residues" evidence="6">
    <location>
        <begin position="1369"/>
        <end position="1401"/>
    </location>
</feature>
<feature type="compositionally biased region" description="Basic and acidic residues" evidence="6">
    <location>
        <begin position="2620"/>
        <end position="2635"/>
    </location>
</feature>
<evidence type="ECO:0000313" key="9">
    <source>
        <dbReference type="RefSeq" id="XP_008295998.1"/>
    </source>
</evidence>
<feature type="compositionally biased region" description="Polar residues" evidence="6">
    <location>
        <begin position="935"/>
        <end position="948"/>
    </location>
</feature>
<feature type="compositionally biased region" description="Polar residues" evidence="6">
    <location>
        <begin position="1438"/>
        <end position="1450"/>
    </location>
</feature>
<feature type="compositionally biased region" description="Low complexity" evidence="6">
    <location>
        <begin position="1304"/>
        <end position="1325"/>
    </location>
</feature>
<feature type="compositionally biased region" description="Polar residues" evidence="6">
    <location>
        <begin position="1514"/>
        <end position="1545"/>
    </location>
</feature>
<feature type="compositionally biased region" description="Acidic residues" evidence="6">
    <location>
        <begin position="2507"/>
        <end position="2534"/>
    </location>
</feature>
<evidence type="ECO:0000256" key="6">
    <source>
        <dbReference type="SAM" id="MobiDB-lite"/>
    </source>
</evidence>
<gene>
    <name evidence="9" type="primary">rp1l1a</name>
</gene>
<feature type="compositionally biased region" description="Acidic residues" evidence="6">
    <location>
        <begin position="2602"/>
        <end position="2619"/>
    </location>
</feature>
<feature type="compositionally biased region" description="Acidic residues" evidence="6">
    <location>
        <begin position="2476"/>
        <end position="2500"/>
    </location>
</feature>
<feature type="compositionally biased region" description="Polar residues" evidence="6">
    <location>
        <begin position="758"/>
        <end position="790"/>
    </location>
</feature>
<evidence type="ECO:0000256" key="5">
    <source>
        <dbReference type="ARBA" id="ARBA00023273"/>
    </source>
</evidence>
<feature type="compositionally biased region" description="Low complexity" evidence="6">
    <location>
        <begin position="1150"/>
        <end position="1171"/>
    </location>
</feature>
<feature type="compositionally biased region" description="Acidic residues" evidence="6">
    <location>
        <begin position="2421"/>
        <end position="2460"/>
    </location>
</feature>
<feature type="compositionally biased region" description="Acidic residues" evidence="6">
    <location>
        <begin position="2295"/>
        <end position="2331"/>
    </location>
</feature>
<feature type="region of interest" description="Disordered" evidence="6">
    <location>
        <begin position="407"/>
        <end position="430"/>
    </location>
</feature>
<keyword evidence="8" id="KW-1185">Reference proteome</keyword>
<feature type="compositionally biased region" description="Basic and acidic residues" evidence="6">
    <location>
        <begin position="1972"/>
        <end position="1982"/>
    </location>
</feature>
<feature type="compositionally biased region" description="Polar residues" evidence="6">
    <location>
        <begin position="2213"/>
        <end position="2222"/>
    </location>
</feature>
<keyword evidence="3" id="KW-0963">Cytoplasm</keyword>
<protein>
    <submittedName>
        <fullName evidence="9">Retinitis pigmentosa 1-like 1 protein</fullName>
    </submittedName>
</protein>
<feature type="compositionally biased region" description="Basic and acidic residues" evidence="6">
    <location>
        <begin position="628"/>
        <end position="637"/>
    </location>
</feature>
<dbReference type="PANTHER" id="PTHR23005:SF3">
    <property type="entry name" value="RETINITIS PIGMENTOSA 1-LIKE 1 PROTEIN"/>
    <property type="match status" value="1"/>
</dbReference>
<feature type="compositionally biased region" description="Polar residues" evidence="6">
    <location>
        <begin position="2638"/>
        <end position="2650"/>
    </location>
</feature>
<feature type="compositionally biased region" description="Low complexity" evidence="6">
    <location>
        <begin position="250"/>
        <end position="262"/>
    </location>
</feature>
<dbReference type="Pfam" id="PF03607">
    <property type="entry name" value="DCX"/>
    <property type="match status" value="2"/>
</dbReference>
<feature type="region of interest" description="Disordered" evidence="6">
    <location>
        <begin position="133"/>
        <end position="154"/>
    </location>
</feature>
<feature type="compositionally biased region" description="Polar residues" evidence="6">
    <location>
        <begin position="1711"/>
        <end position="1722"/>
    </location>
</feature>
<feature type="compositionally biased region" description="Low complexity" evidence="6">
    <location>
        <begin position="1205"/>
        <end position="1222"/>
    </location>
</feature>
<feature type="compositionally biased region" description="Polar residues" evidence="6">
    <location>
        <begin position="1617"/>
        <end position="1630"/>
    </location>
</feature>
<feature type="region of interest" description="Disordered" evidence="6">
    <location>
        <begin position="461"/>
        <end position="497"/>
    </location>
</feature>
<feature type="region of interest" description="Disordered" evidence="6">
    <location>
        <begin position="248"/>
        <end position="341"/>
    </location>
</feature>
<dbReference type="CTD" id="101882236"/>
<feature type="compositionally biased region" description="Polar residues" evidence="6">
    <location>
        <begin position="1351"/>
        <end position="1360"/>
    </location>
</feature>
<feature type="compositionally biased region" description="Basic and acidic residues" evidence="6">
    <location>
        <begin position="1633"/>
        <end position="1643"/>
    </location>
</feature>
<feature type="compositionally biased region" description="Polar residues" evidence="6">
    <location>
        <begin position="1402"/>
        <end position="1414"/>
    </location>
</feature>
<feature type="compositionally biased region" description="Low complexity" evidence="6">
    <location>
        <begin position="1253"/>
        <end position="1264"/>
    </location>
</feature>
<feature type="compositionally biased region" description="Low complexity" evidence="6">
    <location>
        <begin position="1660"/>
        <end position="1669"/>
    </location>
</feature>
<evidence type="ECO:0000313" key="8">
    <source>
        <dbReference type="Proteomes" id="UP000694891"/>
    </source>
</evidence>
<feature type="compositionally biased region" description="Low complexity" evidence="6">
    <location>
        <begin position="1582"/>
        <end position="1612"/>
    </location>
</feature>
<feature type="compositionally biased region" description="Low complexity" evidence="6">
    <location>
        <begin position="958"/>
        <end position="974"/>
    </location>
</feature>
<evidence type="ECO:0000256" key="1">
    <source>
        <dbReference type="ARBA" id="ARBA00004316"/>
    </source>
</evidence>
<feature type="compositionally biased region" description="Polar residues" evidence="6">
    <location>
        <begin position="1561"/>
        <end position="1578"/>
    </location>
</feature>
<evidence type="ECO:0000256" key="3">
    <source>
        <dbReference type="ARBA" id="ARBA00022490"/>
    </source>
</evidence>
<feature type="domain" description="Doublecortin" evidence="7">
    <location>
        <begin position="160"/>
        <end position="239"/>
    </location>
</feature>
<feature type="compositionally biased region" description="Basic and acidic residues" evidence="6">
    <location>
        <begin position="1850"/>
        <end position="1862"/>
    </location>
</feature>
<feature type="compositionally biased region" description="Basic and acidic residues" evidence="6">
    <location>
        <begin position="1677"/>
        <end position="1692"/>
    </location>
</feature>
<dbReference type="GO" id="GO:0042461">
    <property type="term" value="P:photoreceptor cell development"/>
    <property type="evidence" value="ECO:0007669"/>
    <property type="project" value="TreeGrafter"/>
</dbReference>
<feature type="compositionally biased region" description="Acidic residues" evidence="6">
    <location>
        <begin position="2339"/>
        <end position="2411"/>
    </location>
</feature>
<feature type="compositionally biased region" description="Acidic residues" evidence="6">
    <location>
        <begin position="1280"/>
        <end position="1289"/>
    </location>
</feature>
<feature type="compositionally biased region" description="Low complexity" evidence="6">
    <location>
        <begin position="704"/>
        <end position="719"/>
    </location>
</feature>
<comment type="subcellular location">
    <subcellularLocation>
        <location evidence="1">Cell projection</location>
    </subcellularLocation>
    <subcellularLocation>
        <location evidence="2">Cytoplasm</location>
    </subcellularLocation>
</comment>
<feature type="compositionally biased region" description="Acidic residues" evidence="6">
    <location>
        <begin position="998"/>
        <end position="1010"/>
    </location>
</feature>
<dbReference type="Gene3D" id="3.10.20.230">
    <property type="entry name" value="Doublecortin domain"/>
    <property type="match status" value="2"/>
</dbReference>
<feature type="compositionally biased region" description="Polar residues" evidence="6">
    <location>
        <begin position="407"/>
        <end position="423"/>
    </location>
</feature>
<dbReference type="GO" id="GO:0060041">
    <property type="term" value="P:retina development in camera-type eye"/>
    <property type="evidence" value="ECO:0007669"/>
    <property type="project" value="TreeGrafter"/>
</dbReference>